<dbReference type="InterPro" id="IPR052913">
    <property type="entry name" value="Glycopeptide_resist_protein"/>
</dbReference>
<name>A0A1H7J8V9_RUMAL</name>
<dbReference type="InterPro" id="IPR007391">
    <property type="entry name" value="Vancomycin_resist_VanW"/>
</dbReference>
<evidence type="ECO:0000313" key="2">
    <source>
        <dbReference type="Proteomes" id="UP000186015"/>
    </source>
</evidence>
<dbReference type="Pfam" id="PF04294">
    <property type="entry name" value="VanW"/>
    <property type="match status" value="1"/>
</dbReference>
<dbReference type="RefSeq" id="WP_074831665.1">
    <property type="nucleotide sequence ID" value="NZ_FOAT01000004.1"/>
</dbReference>
<dbReference type="AlphaFoldDB" id="A0A1H7J8V9"/>
<dbReference type="OrthoDB" id="9797191at2"/>
<proteinExistence type="predicted"/>
<dbReference type="PANTHER" id="PTHR35788:SF1">
    <property type="entry name" value="EXPORTED PROTEIN"/>
    <property type="match status" value="1"/>
</dbReference>
<sequence>MKRKLFCELSPLTYAISERKCEMVRTVKNLFEAGNFAKTRSDQKLEYSIYKHNSLIRRRLGNVDMHLQENKAVNLSLAAPKINMLLIRPGETFSFWYLVGSLSEKNGYKEGLTIFSDHPSSGIGGGMCQMTNLIHWMVLHSEMEITEHHHHDQIDLFPDFNRTIPFGTGTSIMYNYLDYRFKNTTDITYQLVIYTTDEYLCGELRANKRQEHKYHIWAENVFFSQENGIVYRNGEVYRDKIDRRTGEHIEKKLIRKNHARVCYDTSGLEIKAV</sequence>
<dbReference type="EMBL" id="FOAT01000004">
    <property type="protein sequence ID" value="SEK69615.1"/>
    <property type="molecule type" value="Genomic_DNA"/>
</dbReference>
<organism evidence="1 2">
    <name type="scientific">Ruminococcus albus</name>
    <dbReference type="NCBI Taxonomy" id="1264"/>
    <lineage>
        <taxon>Bacteria</taxon>
        <taxon>Bacillati</taxon>
        <taxon>Bacillota</taxon>
        <taxon>Clostridia</taxon>
        <taxon>Eubacteriales</taxon>
        <taxon>Oscillospiraceae</taxon>
        <taxon>Ruminococcus</taxon>
    </lineage>
</organism>
<reference evidence="1 2" key="1">
    <citation type="submission" date="2016-10" db="EMBL/GenBank/DDBJ databases">
        <authorList>
            <person name="de Groot N.N."/>
        </authorList>
    </citation>
    <scope>NUCLEOTIDE SEQUENCE [LARGE SCALE GENOMIC DNA]</scope>
    <source>
        <strain evidence="1 2">KH2T6</strain>
    </source>
</reference>
<gene>
    <name evidence="1" type="ORF">SAMN05216469_104214</name>
</gene>
<protein>
    <submittedName>
        <fullName evidence="1">Vancomycin resistance protein VanW</fullName>
    </submittedName>
</protein>
<evidence type="ECO:0000313" key="1">
    <source>
        <dbReference type="EMBL" id="SEK69615.1"/>
    </source>
</evidence>
<accession>A0A1H7J8V9</accession>
<dbReference type="Proteomes" id="UP000186015">
    <property type="component" value="Unassembled WGS sequence"/>
</dbReference>
<dbReference type="PANTHER" id="PTHR35788">
    <property type="entry name" value="EXPORTED PROTEIN-RELATED"/>
    <property type="match status" value="1"/>
</dbReference>